<dbReference type="PROSITE" id="PS52039">
    <property type="entry name" value="TOPO_IA_2"/>
    <property type="match status" value="1"/>
</dbReference>
<dbReference type="OrthoDB" id="9803554at2"/>
<comment type="similarity">
    <text evidence="2">Belongs to the type IA topoisomerase family.</text>
</comment>
<dbReference type="PROSITE" id="PS00396">
    <property type="entry name" value="TOPO_IA_1"/>
    <property type="match status" value="1"/>
</dbReference>
<comment type="caution">
    <text evidence="13">The sequence shown here is derived from an EMBL/GenBank/DDBJ whole genome shotgun (WGS) entry which is preliminary data.</text>
</comment>
<evidence type="ECO:0000259" key="11">
    <source>
        <dbReference type="PROSITE" id="PS50880"/>
    </source>
</evidence>
<evidence type="ECO:0000256" key="7">
    <source>
        <dbReference type="ARBA" id="ARBA00030003"/>
    </source>
</evidence>
<evidence type="ECO:0000256" key="9">
    <source>
        <dbReference type="ARBA" id="ARBA00032235"/>
    </source>
</evidence>
<dbReference type="EC" id="5.6.2.1" evidence="3"/>
<evidence type="ECO:0000256" key="3">
    <source>
        <dbReference type="ARBA" id="ARBA00012891"/>
    </source>
</evidence>
<evidence type="ECO:0000256" key="6">
    <source>
        <dbReference type="ARBA" id="ARBA00023235"/>
    </source>
</evidence>
<dbReference type="Proteomes" id="UP000006028">
    <property type="component" value="Unassembled WGS sequence"/>
</dbReference>
<dbReference type="BioCyc" id="FCF748224-HMP:GTSS-2910-MONOMER"/>
<dbReference type="RefSeq" id="WP_005938476.1">
    <property type="nucleotide sequence ID" value="NZ_GL538243.1"/>
</dbReference>
<keyword evidence="4" id="KW-0799">Topoisomerase</keyword>
<evidence type="ECO:0000313" key="13">
    <source>
        <dbReference type="EMBL" id="EFQ07988.1"/>
    </source>
</evidence>
<dbReference type="CDD" id="cd00186">
    <property type="entry name" value="TOP1Ac"/>
    <property type="match status" value="1"/>
</dbReference>
<dbReference type="PANTHER" id="PTHR11390:SF21">
    <property type="entry name" value="DNA TOPOISOMERASE 3-ALPHA"/>
    <property type="match status" value="1"/>
</dbReference>
<evidence type="ECO:0000256" key="1">
    <source>
        <dbReference type="ARBA" id="ARBA00000213"/>
    </source>
</evidence>
<dbReference type="eggNOG" id="COG0550">
    <property type="taxonomic scope" value="Bacteria"/>
</dbReference>
<dbReference type="Pfam" id="PF01131">
    <property type="entry name" value="Topoisom_bac"/>
    <property type="match status" value="1"/>
</dbReference>
<dbReference type="InterPro" id="IPR013825">
    <property type="entry name" value="Topo_IA_cen_sub2"/>
</dbReference>
<reference evidence="13 14" key="1">
    <citation type="submission" date="2010-08" db="EMBL/GenBank/DDBJ databases">
        <authorList>
            <person name="Weinstock G."/>
            <person name="Sodergren E."/>
            <person name="Clifton S."/>
            <person name="Fulton L."/>
            <person name="Fulton B."/>
            <person name="Courtney L."/>
            <person name="Fronick C."/>
            <person name="Harrison M."/>
            <person name="Strong C."/>
            <person name="Farmer C."/>
            <person name="Delahaunty K."/>
            <person name="Markovic C."/>
            <person name="Hall O."/>
            <person name="Minx P."/>
            <person name="Tomlinson C."/>
            <person name="Mitreva M."/>
            <person name="Hou S."/>
            <person name="Chen J."/>
            <person name="Wollam A."/>
            <person name="Pepin K.H."/>
            <person name="Johnson M."/>
            <person name="Bhonagiri V."/>
            <person name="Zhang X."/>
            <person name="Suruliraj S."/>
            <person name="Warren W."/>
            <person name="Chinwalla A."/>
            <person name="Mardis E.R."/>
            <person name="Wilson R.K."/>
        </authorList>
    </citation>
    <scope>NUCLEOTIDE SEQUENCE [LARGE SCALE GENOMIC DNA]</scope>
    <source>
        <strain evidence="13 14">KLE1255</strain>
    </source>
</reference>
<accession>E2ZFS1</accession>
<dbReference type="GO" id="GO:0006281">
    <property type="term" value="P:DNA repair"/>
    <property type="evidence" value="ECO:0007669"/>
    <property type="project" value="TreeGrafter"/>
</dbReference>
<evidence type="ECO:0000256" key="4">
    <source>
        <dbReference type="ARBA" id="ARBA00023029"/>
    </source>
</evidence>
<dbReference type="HOGENOM" id="CLU_002929_5_2_9"/>
<dbReference type="SMART" id="SM00436">
    <property type="entry name" value="TOP1Bc"/>
    <property type="match status" value="1"/>
</dbReference>
<keyword evidence="6 13" id="KW-0413">Isomerase</keyword>
<evidence type="ECO:0000256" key="10">
    <source>
        <dbReference type="ARBA" id="ARBA00032877"/>
    </source>
</evidence>
<dbReference type="GO" id="GO:0003677">
    <property type="term" value="F:DNA binding"/>
    <property type="evidence" value="ECO:0007669"/>
    <property type="project" value="UniProtKB-KW"/>
</dbReference>
<dbReference type="PRINTS" id="PR00417">
    <property type="entry name" value="PRTPISMRASEI"/>
</dbReference>
<evidence type="ECO:0000256" key="5">
    <source>
        <dbReference type="ARBA" id="ARBA00023125"/>
    </source>
</evidence>
<feature type="domain" description="Toprim" evidence="11">
    <location>
        <begin position="1"/>
        <end position="72"/>
    </location>
</feature>
<dbReference type="InterPro" id="IPR000380">
    <property type="entry name" value="Topo_IA"/>
</dbReference>
<sequence length="626" mass="69863">DLPILPQPWQFIVPDEKKQQFEIVRALLNRPDVDSVTAATDAGREGELIFRFVYQLAGCTKPVKRLWISSMEDAAIREGFANLRPDSDYDALYQSALCRAKADWLVGINATRLFSVLYHKTLTVGRVQTPTLKMLVDRDAKILRFQKEKYYTVGIQSGSLKADSGRIASMDEANTLKATCAGTSAICTSIKRERKAEQTPKLYDLTALQREANRLFGFTAKQTLDYAQQLYEKKLLTYPRTDSQYLTEDMGQTAQHLVSDLLGLLSFAQGLDLTPEVGRVLNSKKVSDHHAILPTAEFVKQGFTGLAESECKLMNLVCSKLLCAIAAPHEYETVTAVFSCAGNEFTAKGKTVLVPGWKEIDQRFRSTLKADTEEEVLNTLPELAEGQSYSVVSDISEHFTSPPKAYTEDTLLSAMEWAGAEDMPENSERKGLGTPATRAAILEKLVQMGFVQRKGKQLVPTKDGINLAVVLPESLTSPALTAEWENRLTEIAKGNADPDEFMAEIEAQVRQLVKTYSCISADKQNLFQSERVVIGKCPRCGENIYEGKKNFYCGNRGCQFVMWKNDRFFEQRKKAFTPKIAAALLKNGKAKIKGLYSEKTGKTYDATVLLADTGGKYVNYRVERKE</sequence>
<keyword evidence="5" id="KW-0238">DNA-binding</keyword>
<dbReference type="InterPro" id="IPR003602">
    <property type="entry name" value="Topo_IA_DNA-bd_dom"/>
</dbReference>
<dbReference type="Gene3D" id="2.70.20.10">
    <property type="entry name" value="Topoisomerase I, domain 3"/>
    <property type="match status" value="1"/>
</dbReference>
<evidence type="ECO:0000256" key="8">
    <source>
        <dbReference type="ARBA" id="ARBA00031985"/>
    </source>
</evidence>
<dbReference type="InterPro" id="IPR013826">
    <property type="entry name" value="Topo_IA_cen_sub3"/>
</dbReference>
<dbReference type="Gene3D" id="1.10.290.10">
    <property type="entry name" value="Topoisomerase I, domain 4"/>
    <property type="match status" value="1"/>
</dbReference>
<dbReference type="GO" id="GO:0006265">
    <property type="term" value="P:DNA topological change"/>
    <property type="evidence" value="ECO:0007669"/>
    <property type="project" value="InterPro"/>
</dbReference>
<dbReference type="GO" id="GO:0003917">
    <property type="term" value="F:DNA topoisomerase type I (single strand cut, ATP-independent) activity"/>
    <property type="evidence" value="ECO:0007669"/>
    <property type="project" value="UniProtKB-EC"/>
</dbReference>
<organism evidence="13 14">
    <name type="scientific">Faecalibacterium cf. prausnitzii KLE1255</name>
    <dbReference type="NCBI Taxonomy" id="748224"/>
    <lineage>
        <taxon>Bacteria</taxon>
        <taxon>Bacillati</taxon>
        <taxon>Bacillota</taxon>
        <taxon>Clostridia</taxon>
        <taxon>Eubacteriales</taxon>
        <taxon>Oscillospiraceae</taxon>
        <taxon>Faecalibacterium</taxon>
    </lineage>
</organism>
<dbReference type="GO" id="GO:0006310">
    <property type="term" value="P:DNA recombination"/>
    <property type="evidence" value="ECO:0007669"/>
    <property type="project" value="TreeGrafter"/>
</dbReference>
<dbReference type="InterPro" id="IPR013497">
    <property type="entry name" value="Topo_IA_cen"/>
</dbReference>
<dbReference type="InterPro" id="IPR023406">
    <property type="entry name" value="Topo_IA_AS"/>
</dbReference>
<dbReference type="EMBL" id="AECU01000032">
    <property type="protein sequence ID" value="EFQ07988.1"/>
    <property type="molecule type" value="Genomic_DNA"/>
</dbReference>
<protein>
    <recommendedName>
        <fullName evidence="3">DNA topoisomerase</fullName>
        <ecNumber evidence="3">5.6.2.1</ecNumber>
    </recommendedName>
    <alternativeName>
        <fullName evidence="10">Omega-protein</fullName>
    </alternativeName>
    <alternativeName>
        <fullName evidence="9">Relaxing enzyme</fullName>
    </alternativeName>
    <alternativeName>
        <fullName evidence="7">Swivelase</fullName>
    </alternativeName>
    <alternativeName>
        <fullName evidence="8">Untwisting enzyme</fullName>
    </alternativeName>
</protein>
<evidence type="ECO:0000256" key="2">
    <source>
        <dbReference type="ARBA" id="ARBA00009446"/>
    </source>
</evidence>
<dbReference type="GO" id="GO:0043597">
    <property type="term" value="C:cytoplasmic replication fork"/>
    <property type="evidence" value="ECO:0007669"/>
    <property type="project" value="TreeGrafter"/>
</dbReference>
<feature type="non-terminal residue" evidence="13">
    <location>
        <position position="1"/>
    </location>
</feature>
<evidence type="ECO:0000313" key="14">
    <source>
        <dbReference type="Proteomes" id="UP000006028"/>
    </source>
</evidence>
<dbReference type="SMART" id="SM00437">
    <property type="entry name" value="TOP1Ac"/>
    <property type="match status" value="1"/>
</dbReference>
<dbReference type="AlphaFoldDB" id="E2ZFS1"/>
<dbReference type="Gene3D" id="1.10.460.10">
    <property type="entry name" value="Topoisomerase I, domain 2"/>
    <property type="match status" value="1"/>
</dbReference>
<dbReference type="PROSITE" id="PS50880">
    <property type="entry name" value="TOPRIM"/>
    <property type="match status" value="1"/>
</dbReference>
<dbReference type="InterPro" id="IPR006171">
    <property type="entry name" value="TOPRIM_dom"/>
</dbReference>
<evidence type="ECO:0000259" key="12">
    <source>
        <dbReference type="PROSITE" id="PS52039"/>
    </source>
</evidence>
<comment type="catalytic activity">
    <reaction evidence="1">
        <text>ATP-independent breakage of single-stranded DNA, followed by passage and rejoining.</text>
        <dbReference type="EC" id="5.6.2.1"/>
    </reaction>
</comment>
<dbReference type="STRING" id="748224.HMPREF9436_00504"/>
<dbReference type="InterPro" id="IPR013824">
    <property type="entry name" value="Topo_IA_cen_sub1"/>
</dbReference>
<dbReference type="SUPFAM" id="SSF56712">
    <property type="entry name" value="Prokaryotic type I DNA topoisomerase"/>
    <property type="match status" value="1"/>
</dbReference>
<feature type="domain" description="Topo IA-type catalytic" evidence="12">
    <location>
        <begin position="89"/>
        <end position="513"/>
    </location>
</feature>
<name>E2ZFS1_9FIRM</name>
<gene>
    <name evidence="13" type="ORF">HMPREF9436_00504</name>
</gene>
<proteinExistence type="inferred from homology"/>
<dbReference type="InterPro" id="IPR023405">
    <property type="entry name" value="Topo_IA_core_domain"/>
</dbReference>
<dbReference type="PANTHER" id="PTHR11390">
    <property type="entry name" value="PROKARYOTIC DNA TOPOISOMERASE"/>
    <property type="match status" value="1"/>
</dbReference>
<dbReference type="InterPro" id="IPR003601">
    <property type="entry name" value="Topo_IA_2"/>
</dbReference>
<dbReference type="Gene3D" id="3.40.50.140">
    <property type="match status" value="1"/>
</dbReference>